<keyword evidence="6" id="KW-1185">Reference proteome</keyword>
<dbReference type="eggNOG" id="ENOG502RZZF">
    <property type="taxonomic scope" value="Eukaryota"/>
</dbReference>
<dbReference type="InterPro" id="IPR017857">
    <property type="entry name" value="Coagulation_fac-like_Gla_dom"/>
</dbReference>
<dbReference type="AlphaFoldDB" id="A0A151N0Z4"/>
<dbReference type="PRINTS" id="PR00001">
    <property type="entry name" value="GLABLOOD"/>
</dbReference>
<evidence type="ECO:0000256" key="1">
    <source>
        <dbReference type="ARBA" id="ARBA00023157"/>
    </source>
</evidence>
<evidence type="ECO:0000259" key="4">
    <source>
        <dbReference type="PROSITE" id="PS50998"/>
    </source>
</evidence>
<dbReference type="Proteomes" id="UP000050525">
    <property type="component" value="Unassembled WGS sequence"/>
</dbReference>
<keyword evidence="3" id="KW-0472">Membrane</keyword>
<dbReference type="PANTHER" id="PTHR24278">
    <property type="entry name" value="COAGULATION FACTOR"/>
    <property type="match status" value="1"/>
</dbReference>
<dbReference type="InterPro" id="IPR035972">
    <property type="entry name" value="GLA-like_dom_SF"/>
</dbReference>
<keyword evidence="3" id="KW-1133">Transmembrane helix</keyword>
<dbReference type="SUPFAM" id="SSF57630">
    <property type="entry name" value="GLA-domain"/>
    <property type="match status" value="1"/>
</dbReference>
<feature type="domain" description="Gla" evidence="4">
    <location>
        <begin position="119"/>
        <end position="165"/>
    </location>
</feature>
<sequence length="267" mass="29407">MGRGGQGTLYFHPKGQDRGGGQRNTSCEGPPIQSPIVYPQHKTGTSWGREGHSASQRLPPLGQVHLAMQGALALLLGGLPQLSGLASSPQRRQLPTQGSEQVFLEAGQAHRFLGRRLHYNHWDFELVTPGNLERECREEVCNYEEAREIFEDDALTKAFWETYPYNGRGGSSDTAGVDVAGLVAALVAAVVLTVLFAVILMYWVRYRNKDRRQRSILVPLNPELPLSRLPETPKPPDAPGLPSYQEALEASGAYDAPPPPYNRDSVR</sequence>
<reference evidence="5 6" key="1">
    <citation type="journal article" date="2012" name="Genome Biol.">
        <title>Sequencing three crocodilian genomes to illuminate the evolution of archosaurs and amniotes.</title>
        <authorList>
            <person name="St John J.A."/>
            <person name="Braun E.L."/>
            <person name="Isberg S.R."/>
            <person name="Miles L.G."/>
            <person name="Chong A.Y."/>
            <person name="Gongora J."/>
            <person name="Dalzell P."/>
            <person name="Moran C."/>
            <person name="Bed'hom B."/>
            <person name="Abzhanov A."/>
            <person name="Burgess S.C."/>
            <person name="Cooksey A.M."/>
            <person name="Castoe T.A."/>
            <person name="Crawford N.G."/>
            <person name="Densmore L.D."/>
            <person name="Drew J.C."/>
            <person name="Edwards S.V."/>
            <person name="Faircloth B.C."/>
            <person name="Fujita M.K."/>
            <person name="Greenwold M.J."/>
            <person name="Hoffmann F.G."/>
            <person name="Howard J.M."/>
            <person name="Iguchi T."/>
            <person name="Janes D.E."/>
            <person name="Khan S.Y."/>
            <person name="Kohno S."/>
            <person name="de Koning A.J."/>
            <person name="Lance S.L."/>
            <person name="McCarthy F.M."/>
            <person name="McCormack J.E."/>
            <person name="Merchant M.E."/>
            <person name="Peterson D.G."/>
            <person name="Pollock D.D."/>
            <person name="Pourmand N."/>
            <person name="Raney B.J."/>
            <person name="Roessler K.A."/>
            <person name="Sanford J.R."/>
            <person name="Sawyer R.H."/>
            <person name="Schmidt C.J."/>
            <person name="Triplett E.W."/>
            <person name="Tuberville T.D."/>
            <person name="Venegas-Anaya M."/>
            <person name="Howard J.T."/>
            <person name="Jarvis E.D."/>
            <person name="Guillette L.J.Jr."/>
            <person name="Glenn T.C."/>
            <person name="Green R.E."/>
            <person name="Ray D.A."/>
        </authorList>
    </citation>
    <scope>NUCLEOTIDE SEQUENCE [LARGE SCALE GENOMIC DNA]</scope>
    <source>
        <strain evidence="5">KSC_2009_1</strain>
    </source>
</reference>
<dbReference type="FunFam" id="4.10.740.10:FF:000001">
    <property type="entry name" value="vitamin K-dependent protein S"/>
    <property type="match status" value="1"/>
</dbReference>
<protein>
    <submittedName>
        <fullName evidence="5">Transmembrane gamma-carboxyglutamic acid protein 2</fullName>
    </submittedName>
</protein>
<feature type="region of interest" description="Disordered" evidence="2">
    <location>
        <begin position="225"/>
        <end position="267"/>
    </location>
</feature>
<dbReference type="EMBL" id="AKHW03004263">
    <property type="protein sequence ID" value="KYO30335.1"/>
    <property type="molecule type" value="Genomic_DNA"/>
</dbReference>
<dbReference type="GO" id="GO:0005615">
    <property type="term" value="C:extracellular space"/>
    <property type="evidence" value="ECO:0007669"/>
    <property type="project" value="TreeGrafter"/>
</dbReference>
<dbReference type="Gene3D" id="4.10.740.10">
    <property type="entry name" value="Coagulation Factor IX"/>
    <property type="match status" value="1"/>
</dbReference>
<evidence type="ECO:0000313" key="6">
    <source>
        <dbReference type="Proteomes" id="UP000050525"/>
    </source>
</evidence>
<dbReference type="PANTHER" id="PTHR24278:SF30">
    <property type="entry name" value="TRANSMEMBRANE GAMMA-CARBOXYGLUTAMIC ACID PROTEIN 2"/>
    <property type="match status" value="1"/>
</dbReference>
<organism evidence="5 6">
    <name type="scientific">Alligator mississippiensis</name>
    <name type="common">American alligator</name>
    <dbReference type="NCBI Taxonomy" id="8496"/>
    <lineage>
        <taxon>Eukaryota</taxon>
        <taxon>Metazoa</taxon>
        <taxon>Chordata</taxon>
        <taxon>Craniata</taxon>
        <taxon>Vertebrata</taxon>
        <taxon>Euteleostomi</taxon>
        <taxon>Archelosauria</taxon>
        <taxon>Archosauria</taxon>
        <taxon>Crocodylia</taxon>
        <taxon>Alligatoridae</taxon>
        <taxon>Alligatorinae</taxon>
        <taxon>Alligator</taxon>
    </lineage>
</organism>
<accession>A0A151N0Z4</accession>
<gene>
    <name evidence="5" type="primary">PRRG2</name>
    <name evidence="5" type="ORF">Y1Q_0018493</name>
</gene>
<dbReference type="STRING" id="8496.A0A151N0Z4"/>
<dbReference type="Pfam" id="PF00594">
    <property type="entry name" value="Gla"/>
    <property type="match status" value="1"/>
</dbReference>
<feature type="transmembrane region" description="Helical" evidence="3">
    <location>
        <begin position="179"/>
        <end position="204"/>
    </location>
</feature>
<feature type="region of interest" description="Disordered" evidence="2">
    <location>
        <begin position="1"/>
        <end position="38"/>
    </location>
</feature>
<evidence type="ECO:0000256" key="2">
    <source>
        <dbReference type="SAM" id="MobiDB-lite"/>
    </source>
</evidence>
<evidence type="ECO:0000313" key="5">
    <source>
        <dbReference type="EMBL" id="KYO30335.1"/>
    </source>
</evidence>
<proteinExistence type="predicted"/>
<dbReference type="PROSITE" id="PS50998">
    <property type="entry name" value="GLA_2"/>
    <property type="match status" value="1"/>
</dbReference>
<comment type="caution">
    <text evidence="5">The sequence shown here is derived from an EMBL/GenBank/DDBJ whole genome shotgun (WGS) entry which is preliminary data.</text>
</comment>
<dbReference type="PROSITE" id="PS00011">
    <property type="entry name" value="GLA_1"/>
    <property type="match status" value="1"/>
</dbReference>
<name>A0A151N0Z4_ALLMI</name>
<dbReference type="InterPro" id="IPR050442">
    <property type="entry name" value="Peptidase_S1_coag_factors"/>
</dbReference>
<dbReference type="GO" id="GO:0005509">
    <property type="term" value="F:calcium ion binding"/>
    <property type="evidence" value="ECO:0007669"/>
    <property type="project" value="InterPro"/>
</dbReference>
<dbReference type="SMART" id="SM00069">
    <property type="entry name" value="GLA"/>
    <property type="match status" value="1"/>
</dbReference>
<dbReference type="InterPro" id="IPR000294">
    <property type="entry name" value="GLA_domain"/>
</dbReference>
<keyword evidence="3 5" id="KW-0812">Transmembrane</keyword>
<keyword evidence="1" id="KW-1015">Disulfide bond</keyword>
<dbReference type="GO" id="GO:0005886">
    <property type="term" value="C:plasma membrane"/>
    <property type="evidence" value="ECO:0007669"/>
    <property type="project" value="TreeGrafter"/>
</dbReference>
<evidence type="ECO:0000256" key="3">
    <source>
        <dbReference type="SAM" id="Phobius"/>
    </source>
</evidence>